<reference evidence="2" key="1">
    <citation type="submission" date="2018-11" db="EMBL/GenBank/DDBJ databases">
        <authorList>
            <consortium name="Pathogen Informatics"/>
        </authorList>
    </citation>
    <scope>NUCLEOTIDE SEQUENCE [LARGE SCALE GENOMIC DNA]</scope>
</reference>
<protein>
    <submittedName>
        <fullName evidence="2">Uncharacterized protein</fullName>
    </submittedName>
</protein>
<gene>
    <name evidence="2" type="ORF">HPBE_LOCUS2718</name>
</gene>
<dbReference type="EMBL" id="UZAH01004662">
    <property type="protein sequence ID" value="VDO27699.1"/>
    <property type="molecule type" value="Genomic_DNA"/>
</dbReference>
<evidence type="ECO:0000256" key="1">
    <source>
        <dbReference type="SAM" id="Phobius"/>
    </source>
</evidence>
<keyword evidence="1" id="KW-0812">Transmembrane</keyword>
<feature type="transmembrane region" description="Helical" evidence="1">
    <location>
        <begin position="12"/>
        <end position="28"/>
    </location>
</feature>
<evidence type="ECO:0000313" key="2">
    <source>
        <dbReference type="EMBL" id="VDO27699.1"/>
    </source>
</evidence>
<keyword evidence="1" id="KW-1133">Transmembrane helix</keyword>
<sequence>MTNNANRLKPYFAVTVIVLIAFTSLYSMKWNIKTKDGSISVGVDWLRSKPILALGGVLSSGLAIFRF</sequence>
<dbReference type="AlphaFoldDB" id="A0A3P7U860"/>
<accession>A0A3P7U860</accession>
<name>A0A3P7U860_HELPZ</name>
<keyword evidence="1" id="KW-0472">Membrane</keyword>
<dbReference type="OrthoDB" id="6510177at2759"/>
<proteinExistence type="predicted"/>
<organism evidence="2">
    <name type="scientific">Heligmosomoides polygyrus</name>
    <name type="common">Parasitic roundworm</name>
    <dbReference type="NCBI Taxonomy" id="6339"/>
    <lineage>
        <taxon>Eukaryota</taxon>
        <taxon>Metazoa</taxon>
        <taxon>Ecdysozoa</taxon>
        <taxon>Nematoda</taxon>
        <taxon>Chromadorea</taxon>
        <taxon>Rhabditida</taxon>
        <taxon>Rhabditina</taxon>
        <taxon>Rhabditomorpha</taxon>
        <taxon>Strongyloidea</taxon>
        <taxon>Heligmosomidae</taxon>
        <taxon>Heligmosomoides</taxon>
    </lineage>
</organism>